<gene>
    <name evidence="3" type="ORF">EB796_003376</name>
</gene>
<keyword evidence="4" id="KW-1185">Reference proteome</keyword>
<evidence type="ECO:0000313" key="4">
    <source>
        <dbReference type="Proteomes" id="UP000593567"/>
    </source>
</evidence>
<dbReference type="Proteomes" id="UP000593567">
    <property type="component" value="Unassembled WGS sequence"/>
</dbReference>
<dbReference type="InterPro" id="IPR039353">
    <property type="entry name" value="TF_Adf1"/>
</dbReference>
<reference evidence="3" key="1">
    <citation type="submission" date="2020-06" db="EMBL/GenBank/DDBJ databases">
        <title>Draft genome of Bugula neritina, a colonial animal packing powerful symbionts and potential medicines.</title>
        <authorList>
            <person name="Rayko M."/>
        </authorList>
    </citation>
    <scope>NUCLEOTIDE SEQUENCE [LARGE SCALE GENOMIC DNA]</scope>
    <source>
        <strain evidence="3">Kwan_BN1</strain>
    </source>
</reference>
<dbReference type="AlphaFoldDB" id="A0A7J7KJ74"/>
<dbReference type="Pfam" id="PF10545">
    <property type="entry name" value="MADF_DNA_bdg"/>
    <property type="match status" value="1"/>
</dbReference>
<accession>A0A7J7KJ74</accession>
<dbReference type="SMART" id="SM00595">
    <property type="entry name" value="MADF"/>
    <property type="match status" value="1"/>
</dbReference>
<evidence type="ECO:0000259" key="2">
    <source>
        <dbReference type="PROSITE" id="PS51029"/>
    </source>
</evidence>
<feature type="region of interest" description="Disordered" evidence="1">
    <location>
        <begin position="114"/>
        <end position="189"/>
    </location>
</feature>
<dbReference type="OrthoDB" id="6433782at2759"/>
<dbReference type="PANTHER" id="PTHR12243:SF67">
    <property type="entry name" value="COREPRESSOR OF PANGOLIN, ISOFORM A-RELATED"/>
    <property type="match status" value="1"/>
</dbReference>
<feature type="compositionally biased region" description="Low complexity" evidence="1">
    <location>
        <begin position="129"/>
        <end position="147"/>
    </location>
</feature>
<organism evidence="3 4">
    <name type="scientific">Bugula neritina</name>
    <name type="common">Brown bryozoan</name>
    <name type="synonym">Sertularia neritina</name>
    <dbReference type="NCBI Taxonomy" id="10212"/>
    <lineage>
        <taxon>Eukaryota</taxon>
        <taxon>Metazoa</taxon>
        <taxon>Spiralia</taxon>
        <taxon>Lophotrochozoa</taxon>
        <taxon>Bryozoa</taxon>
        <taxon>Gymnolaemata</taxon>
        <taxon>Cheilostomatida</taxon>
        <taxon>Flustrina</taxon>
        <taxon>Buguloidea</taxon>
        <taxon>Bugulidae</taxon>
        <taxon>Bugula</taxon>
    </lineage>
</organism>
<comment type="caution">
    <text evidence="3">The sequence shown here is derived from an EMBL/GenBank/DDBJ whole genome shotgun (WGS) entry which is preliminary data.</text>
</comment>
<dbReference type="PANTHER" id="PTHR12243">
    <property type="entry name" value="MADF DOMAIN TRANSCRIPTION FACTOR"/>
    <property type="match status" value="1"/>
</dbReference>
<dbReference type="InterPro" id="IPR006578">
    <property type="entry name" value="MADF-dom"/>
</dbReference>
<evidence type="ECO:0000313" key="3">
    <source>
        <dbReference type="EMBL" id="KAF6038315.1"/>
    </source>
</evidence>
<feature type="compositionally biased region" description="Pro residues" evidence="1">
    <location>
        <begin position="165"/>
        <end position="176"/>
    </location>
</feature>
<feature type="domain" description="MADF" evidence="2">
    <location>
        <begin position="9"/>
        <end position="101"/>
    </location>
</feature>
<feature type="compositionally biased region" description="Polar residues" evidence="1">
    <location>
        <begin position="116"/>
        <end position="128"/>
    </location>
</feature>
<sequence>MYDSEITQKYVDNLEKFPALWDNRSKVYSNKDAKKRAWADLAALVGISAEELQTLHKTNRTYFAKEHRRRFNQPSGAGGEERNKKIYPYYEQMLFLLPTLKARSSHSNLIAEDRNQNNNFEDGNSQGDSSQSSPTSSMSTTPLTPLPVRSEPIPLLPAAPKTPVASPPPMTTPPPMHGNKPSNNETLRRPLESDPLKMKCLEMLNTQPKDHLDLWGDALVADLRQITNVAVRRRLMHRLSGEVVEAICQQSETTRSQYMPSLLPASAFDGAVAEFM</sequence>
<name>A0A7J7KJ74_BUGNE</name>
<proteinExistence type="predicted"/>
<protein>
    <recommendedName>
        <fullName evidence="2">MADF domain-containing protein</fullName>
    </recommendedName>
</protein>
<dbReference type="PROSITE" id="PS51029">
    <property type="entry name" value="MADF"/>
    <property type="match status" value="1"/>
</dbReference>
<evidence type="ECO:0000256" key="1">
    <source>
        <dbReference type="SAM" id="MobiDB-lite"/>
    </source>
</evidence>
<dbReference type="EMBL" id="VXIV02000430">
    <property type="protein sequence ID" value="KAF6038315.1"/>
    <property type="molecule type" value="Genomic_DNA"/>
</dbReference>